<proteinExistence type="predicted"/>
<evidence type="ECO:0000313" key="4">
    <source>
        <dbReference type="Proteomes" id="UP000270661"/>
    </source>
</evidence>
<keyword evidence="4" id="KW-1185">Reference proteome</keyword>
<reference evidence="3 4" key="1">
    <citation type="submission" date="2018-08" db="EMBL/GenBank/DDBJ databases">
        <title>Recombination of ecologically and evolutionarily significant loci maintains genetic cohesion in the Pseudomonas syringae species complex.</title>
        <authorList>
            <person name="Dillon M."/>
            <person name="Thakur S."/>
            <person name="Almeida R.N.D."/>
            <person name="Weir B.S."/>
            <person name="Guttman D.S."/>
        </authorList>
    </citation>
    <scope>NUCLEOTIDE SEQUENCE [LARGE SCALE GENOMIC DNA]</scope>
    <source>
        <strain evidence="3 4">NCPPB2445</strain>
    </source>
</reference>
<comment type="caution">
    <text evidence="3">The sequence shown here is derived from an EMBL/GenBank/DDBJ whole genome shotgun (WGS) entry which is preliminary data.</text>
</comment>
<accession>A0A3M3EZX1</accession>
<protein>
    <recommendedName>
        <fullName evidence="5">Exo-alpha-sialidase</fullName>
    </recommendedName>
</protein>
<dbReference type="EMBL" id="RBOJ01000012">
    <property type="protein sequence ID" value="RMM55177.1"/>
    <property type="molecule type" value="Genomic_DNA"/>
</dbReference>
<feature type="region of interest" description="Disordered" evidence="1">
    <location>
        <begin position="352"/>
        <end position="372"/>
    </location>
</feature>
<evidence type="ECO:0000313" key="3">
    <source>
        <dbReference type="EMBL" id="RMM55177.1"/>
    </source>
</evidence>
<dbReference type="InterPro" id="IPR023296">
    <property type="entry name" value="Glyco_hydro_beta-prop_sf"/>
</dbReference>
<feature type="signal peptide" evidence="2">
    <location>
        <begin position="1"/>
        <end position="25"/>
    </location>
</feature>
<feature type="compositionally biased region" description="Polar residues" evidence="1">
    <location>
        <begin position="361"/>
        <end position="372"/>
    </location>
</feature>
<organism evidence="3 4">
    <name type="scientific">Pseudomonas corrugata</name>
    <dbReference type="NCBI Taxonomy" id="47879"/>
    <lineage>
        <taxon>Bacteria</taxon>
        <taxon>Pseudomonadati</taxon>
        <taxon>Pseudomonadota</taxon>
        <taxon>Gammaproteobacteria</taxon>
        <taxon>Pseudomonadales</taxon>
        <taxon>Pseudomonadaceae</taxon>
        <taxon>Pseudomonas</taxon>
    </lineage>
</organism>
<gene>
    <name evidence="3" type="ORF">ALQ77_03602</name>
</gene>
<feature type="region of interest" description="Disordered" evidence="1">
    <location>
        <begin position="815"/>
        <end position="835"/>
    </location>
</feature>
<evidence type="ECO:0000256" key="1">
    <source>
        <dbReference type="SAM" id="MobiDB-lite"/>
    </source>
</evidence>
<keyword evidence="2" id="KW-0732">Signal</keyword>
<dbReference type="OrthoDB" id="280897at2"/>
<dbReference type="AlphaFoldDB" id="A0A3M3EZX1"/>
<dbReference type="SUPFAM" id="SSF75005">
    <property type="entry name" value="Arabinanase/levansucrase/invertase"/>
    <property type="match status" value="1"/>
</dbReference>
<dbReference type="STRING" id="47879.AXG94_22955"/>
<dbReference type="Proteomes" id="UP000270661">
    <property type="component" value="Unassembled WGS sequence"/>
</dbReference>
<evidence type="ECO:0008006" key="5">
    <source>
        <dbReference type="Google" id="ProtNLM"/>
    </source>
</evidence>
<feature type="compositionally biased region" description="Basic and acidic residues" evidence="1">
    <location>
        <begin position="820"/>
        <end position="835"/>
    </location>
</feature>
<dbReference type="Gene3D" id="2.115.10.20">
    <property type="entry name" value="Glycosyl hydrolase domain, family 43"/>
    <property type="match status" value="1"/>
</dbReference>
<evidence type="ECO:0000256" key="2">
    <source>
        <dbReference type="SAM" id="SignalP"/>
    </source>
</evidence>
<dbReference type="CDD" id="cd15482">
    <property type="entry name" value="Sialidase_non-viral"/>
    <property type="match status" value="1"/>
</dbReference>
<feature type="chain" id="PRO_5017992349" description="Exo-alpha-sialidase" evidence="2">
    <location>
        <begin position="26"/>
        <end position="835"/>
    </location>
</feature>
<name>A0A3M3EZX1_9PSED</name>
<sequence length="835" mass="90520">MTLRAVFSRLMLCLCSVFAVSSTYAESVIIATPQRGVGIEVDVFDSPDAINGKPSVTSSVPATSVGLFTPAVQSFKGKLYMFWVSDNDTAHIYFSTSVEGNNWSPPQPIPVANILGNVSVTVFKQKLILTFTGQAQINSISSEDGMSWSSVSPVTASSDAAYNSPVVYNGQLFVFYCEEDDSTVYYVTSDDGLQWSQPNLGFKENAYRILSIVPVVYNGELLLYYSYDIGHLAVRAYDRSAHWGDEQTLSGIANELLLSRATMIGNRIFISSGTNTFASTDGVNWSPYFSKTFGDLTGAPGLGVSYAITTGDLTTDNPQLPADLATGLSHTDYATFAWRSFFALNNTAKTPLPANRGVGNPDSSFADSGKASQSPNPLLWQTFAHRTELFPGAKEQKNSAGGPMRPFGSEPQYSYIQFPTGAPLAAGATYAHYNNLDEATQIGQNAIFFPVNPPNAAKTGSDYAPSNDSQILFEAKANPVVYEYARTLSSLPDHIVLPDGAVEVKAAWRKLADIPVQNRARYHTATVVTYQGKDDAPVAHNEDYALVALHIIHKTPNYPTFIFATFEHEDALTLSDGKSPSGLYYIANYNTIAYPGLDPADNPPTATFSDGNKTHTVPLPKAGLVAMANLIPPVYSNSNGIPEGQAGPIRVVQPPTIYSEVEAVNNRVKQLMDGSSEFDNSVWKHYRLKGVQAIPSSTQTDPDYYLANIMVESSQPGIQLFRGSNVFPIPNDNTLTNARNHANINVPDYAHSTQSLTMGGCMGCHGIAQSSLKQGFSFLFDAINPTLGNKQTGFANPETVGLPDPRTMKERALKYSFGPRNREAIEKEASSRQTP</sequence>